<dbReference type="HOGENOM" id="CLU_887540_0_0_4"/>
<dbReference type="GO" id="GO:0000976">
    <property type="term" value="F:transcription cis-regulatory region binding"/>
    <property type="evidence" value="ECO:0007669"/>
    <property type="project" value="TreeGrafter"/>
</dbReference>
<dbReference type="SUPFAM" id="SSF46689">
    <property type="entry name" value="Homeodomain-like"/>
    <property type="match status" value="1"/>
</dbReference>
<evidence type="ECO:0000256" key="4">
    <source>
        <dbReference type="PROSITE-ProRule" id="PRU00335"/>
    </source>
</evidence>
<dbReference type="Gene3D" id="1.10.357.10">
    <property type="entry name" value="Tetracycline Repressor, domain 2"/>
    <property type="match status" value="1"/>
</dbReference>
<evidence type="ECO:0000313" key="7">
    <source>
        <dbReference type="Proteomes" id="UP000002186"/>
    </source>
</evidence>
<dbReference type="STRING" id="85643.Tmz1t_2495"/>
<evidence type="ECO:0000256" key="2">
    <source>
        <dbReference type="ARBA" id="ARBA00023125"/>
    </source>
</evidence>
<dbReference type="InterPro" id="IPR009057">
    <property type="entry name" value="Homeodomain-like_sf"/>
</dbReference>
<dbReference type="EMBL" id="CP001281">
    <property type="protein sequence ID" value="ACR01097.1"/>
    <property type="molecule type" value="Genomic_DNA"/>
</dbReference>
<name>C4K9M1_THASP</name>
<dbReference type="PRINTS" id="PR00455">
    <property type="entry name" value="HTHTETR"/>
</dbReference>
<dbReference type="InterPro" id="IPR001647">
    <property type="entry name" value="HTH_TetR"/>
</dbReference>
<dbReference type="InterPro" id="IPR050109">
    <property type="entry name" value="HTH-type_TetR-like_transc_reg"/>
</dbReference>
<dbReference type="SUPFAM" id="SSF48498">
    <property type="entry name" value="Tetracyclin repressor-like, C-terminal domain"/>
    <property type="match status" value="1"/>
</dbReference>
<dbReference type="PANTHER" id="PTHR30055">
    <property type="entry name" value="HTH-TYPE TRANSCRIPTIONAL REGULATOR RUTR"/>
    <property type="match status" value="1"/>
</dbReference>
<dbReference type="PROSITE" id="PS50977">
    <property type="entry name" value="HTH_TETR_2"/>
    <property type="match status" value="1"/>
</dbReference>
<feature type="DNA-binding region" description="H-T-H motif" evidence="4">
    <location>
        <begin position="127"/>
        <end position="146"/>
    </location>
</feature>
<dbReference type="Proteomes" id="UP000002186">
    <property type="component" value="Chromosome"/>
</dbReference>
<dbReference type="GO" id="GO:0003700">
    <property type="term" value="F:DNA-binding transcription factor activity"/>
    <property type="evidence" value="ECO:0007669"/>
    <property type="project" value="TreeGrafter"/>
</dbReference>
<keyword evidence="3" id="KW-0804">Transcription</keyword>
<dbReference type="PANTHER" id="PTHR30055:SF234">
    <property type="entry name" value="HTH-TYPE TRANSCRIPTIONAL REGULATOR BETI"/>
    <property type="match status" value="1"/>
</dbReference>
<accession>C4K9M1</accession>
<dbReference type="AlphaFoldDB" id="C4K9M1"/>
<dbReference type="Pfam" id="PF00440">
    <property type="entry name" value="TetR_N"/>
    <property type="match status" value="1"/>
</dbReference>
<evidence type="ECO:0000256" key="1">
    <source>
        <dbReference type="ARBA" id="ARBA00023015"/>
    </source>
</evidence>
<keyword evidence="2 4" id="KW-0238">DNA-binding</keyword>
<dbReference type="InterPro" id="IPR041490">
    <property type="entry name" value="KstR2_TetR_C"/>
</dbReference>
<feature type="domain" description="HTH tetR-type" evidence="5">
    <location>
        <begin position="104"/>
        <end position="164"/>
    </location>
</feature>
<dbReference type="eggNOG" id="COG1309">
    <property type="taxonomic scope" value="Bacteria"/>
</dbReference>
<dbReference type="InterPro" id="IPR036271">
    <property type="entry name" value="Tet_transcr_reg_TetR-rel_C_sf"/>
</dbReference>
<organism evidence="6 7">
    <name type="scientific">Thauera aminoaromatica</name>
    <dbReference type="NCBI Taxonomy" id="164330"/>
    <lineage>
        <taxon>Bacteria</taxon>
        <taxon>Pseudomonadati</taxon>
        <taxon>Pseudomonadota</taxon>
        <taxon>Betaproteobacteria</taxon>
        <taxon>Rhodocyclales</taxon>
        <taxon>Zoogloeaceae</taxon>
        <taxon>Thauera</taxon>
    </lineage>
</organism>
<keyword evidence="1" id="KW-0805">Transcription regulation</keyword>
<reference evidence="6 7" key="2">
    <citation type="journal article" date="2012" name="Stand. Genomic Sci.">
        <title>Complete genome sequence of Thauera aminoaromatica strain MZ1T.</title>
        <authorList>
            <person name="Jiang K."/>
            <person name="Sanseverino J."/>
            <person name="Chauhan A."/>
            <person name="Lucas S."/>
            <person name="Copeland A."/>
            <person name="Lapidus A."/>
            <person name="Del Rio T.G."/>
            <person name="Dalin E."/>
            <person name="Tice H."/>
            <person name="Bruce D."/>
            <person name="Goodwin L."/>
            <person name="Pitluck S."/>
            <person name="Sims D."/>
            <person name="Brettin T."/>
            <person name="Detter J.C."/>
            <person name="Han C."/>
            <person name="Chang Y.J."/>
            <person name="Larimer F."/>
            <person name="Land M."/>
            <person name="Hauser L."/>
            <person name="Kyrpides N.C."/>
            <person name="Mikhailova N."/>
            <person name="Moser S."/>
            <person name="Jegier P."/>
            <person name="Close D."/>
            <person name="Debruyn J.M."/>
            <person name="Wang Y."/>
            <person name="Layton A.C."/>
            <person name="Allen M.S."/>
            <person name="Sayler G.S."/>
        </authorList>
    </citation>
    <scope>NUCLEOTIDE SEQUENCE [LARGE SCALE GENOMIC DNA]</scope>
    <source>
        <strain evidence="6 7">MZ1T</strain>
    </source>
</reference>
<protein>
    <submittedName>
        <fullName evidence="6">Transcriptional regulator, TetR family</fullName>
    </submittedName>
</protein>
<evidence type="ECO:0000259" key="5">
    <source>
        <dbReference type="PROSITE" id="PS50977"/>
    </source>
</evidence>
<proteinExistence type="predicted"/>
<reference evidence="7" key="1">
    <citation type="submission" date="2009-05" db="EMBL/GenBank/DDBJ databases">
        <title>Complete sequence of chromosome of Thauera sp. MZ1T.</title>
        <authorList>
            <consortium name="US DOE Joint Genome Institute"/>
            <person name="Lucas S."/>
            <person name="Copeland A."/>
            <person name="Lapidus A."/>
            <person name="Glavina del Rio T."/>
            <person name="Dalin E."/>
            <person name="Tice H."/>
            <person name="Bruce D."/>
            <person name="Goodwin L."/>
            <person name="Pitluck S."/>
            <person name="Sims D."/>
            <person name="Brettin T."/>
            <person name="Detter J.C."/>
            <person name="Han C."/>
            <person name="Larimer F."/>
            <person name="Land M."/>
            <person name="Hauser L."/>
            <person name="Kyrpides N."/>
            <person name="Mikhailova N."/>
            <person name="Sayler G.S."/>
        </authorList>
    </citation>
    <scope>NUCLEOTIDE SEQUENCE [LARGE SCALE GENOMIC DNA]</scope>
    <source>
        <strain evidence="7">MZ1T</strain>
    </source>
</reference>
<evidence type="ECO:0000256" key="3">
    <source>
        <dbReference type="ARBA" id="ARBA00023163"/>
    </source>
</evidence>
<dbReference type="KEGG" id="tmz:Tmz1t_2495"/>
<sequence>MAPMTDTEAAILQLAREAPELGQVAVAERLRSEGLRISPSGVRYLWQKHGLETAVKRLHALEEGRGAEALTEAQRRLLERGLLTERLARGEQAEDGAGKEQEPTERRRLILDAAARLFSAEGYDRTSIRDIARNVGLLPGSVYHYFPSKRELFLAVHREGFEHTLERVREAAASGGDPWECLRRACEAHVEGIVGGTSVDRLAGSNLATAQNDELLNEIRPHRAAYETVFKTLIDALPLRAGTDRSLLRLFLLGGMNWVYLWYREGKRSPREIADAMVDMLRSGVQP</sequence>
<gene>
    <name evidence="6" type="ordered locus">Tmz1t_2495</name>
</gene>
<keyword evidence="7" id="KW-1185">Reference proteome</keyword>
<evidence type="ECO:0000313" key="6">
    <source>
        <dbReference type="EMBL" id="ACR01097.1"/>
    </source>
</evidence>
<dbReference type="Pfam" id="PF17932">
    <property type="entry name" value="TetR_C_24"/>
    <property type="match status" value="1"/>
</dbReference>